<evidence type="ECO:0000256" key="4">
    <source>
        <dbReference type="ARBA" id="ARBA00022519"/>
    </source>
</evidence>
<dbReference type="Gene3D" id="3.40.50.300">
    <property type="entry name" value="P-loop containing nucleotide triphosphate hydrolases"/>
    <property type="match status" value="1"/>
</dbReference>
<dbReference type="Proteomes" id="UP000034207">
    <property type="component" value="Unassembled WGS sequence"/>
</dbReference>
<dbReference type="InterPro" id="IPR003838">
    <property type="entry name" value="ABC3_permease_C"/>
</dbReference>
<dbReference type="PROSITE" id="PS00211">
    <property type="entry name" value="ABC_TRANSPORTER_1"/>
    <property type="match status" value="1"/>
</dbReference>
<keyword evidence="2" id="KW-0813">Transport</keyword>
<dbReference type="GO" id="GO:0016887">
    <property type="term" value="F:ATP hydrolysis activity"/>
    <property type="evidence" value="ECO:0007669"/>
    <property type="project" value="InterPro"/>
</dbReference>
<dbReference type="SUPFAM" id="SSF52540">
    <property type="entry name" value="P-loop containing nucleoside triphosphate hydrolases"/>
    <property type="match status" value="1"/>
</dbReference>
<comment type="caution">
    <text evidence="13">The sequence shown here is derived from an EMBL/GenBank/DDBJ whole genome shotgun (WGS) entry which is preliminary data.</text>
</comment>
<evidence type="ECO:0000256" key="10">
    <source>
        <dbReference type="ARBA" id="ARBA00038388"/>
    </source>
</evidence>
<dbReference type="Pfam" id="PF02687">
    <property type="entry name" value="FtsX"/>
    <property type="match status" value="1"/>
</dbReference>
<dbReference type="InterPro" id="IPR003593">
    <property type="entry name" value="AAA+_ATPase"/>
</dbReference>
<evidence type="ECO:0000256" key="7">
    <source>
        <dbReference type="ARBA" id="ARBA00022840"/>
    </source>
</evidence>
<dbReference type="CDD" id="cd03255">
    <property type="entry name" value="ABC_MJ0796_LolCDE_FtsE"/>
    <property type="match status" value="1"/>
</dbReference>
<organism evidence="13 14">
    <name type="scientific">candidate division CPR2 bacterium GW2011_GWC2_39_10</name>
    <dbReference type="NCBI Taxonomy" id="1618345"/>
    <lineage>
        <taxon>Bacteria</taxon>
        <taxon>Bacteria division CPR2</taxon>
    </lineage>
</organism>
<dbReference type="EMBL" id="LBVV01000001">
    <property type="protein sequence ID" value="KKQ95443.1"/>
    <property type="molecule type" value="Genomic_DNA"/>
</dbReference>
<evidence type="ECO:0000256" key="5">
    <source>
        <dbReference type="ARBA" id="ARBA00022692"/>
    </source>
</evidence>
<keyword evidence="9 11" id="KW-0472">Membrane</keyword>
<dbReference type="PROSITE" id="PS50893">
    <property type="entry name" value="ABC_TRANSPORTER_2"/>
    <property type="match status" value="1"/>
</dbReference>
<feature type="transmembrane region" description="Helical" evidence="11">
    <location>
        <begin position="586"/>
        <end position="609"/>
    </location>
</feature>
<dbReference type="GO" id="GO:0098796">
    <property type="term" value="C:membrane protein complex"/>
    <property type="evidence" value="ECO:0007669"/>
    <property type="project" value="UniProtKB-ARBA"/>
</dbReference>
<sequence>MIELKSVRKIYRLDEGEIRALDGVNLKVQEGDLVVILGPSGCGKSTLLNIIGGIDRPTEGEVLIDGKDIAKFKSNELARHRRNNIGMIFQSFNLINDATLLENVSLPLKFMGFKESDQKIKSADLLKIVGMSERARSIPAKLSGGQQQRVSIARALAGEPRILLCDEPTGNLDSKTGEDIFNLLRELNREGHTVIIVTHNERYAKYADKVIEMLDGRIVAKKVGNSRSAEQKSIFKKLASKNISLVATLRLSLKNLSRRKLRVFLTSFGVTIGAMAIVILVSFGAGMQKSLNDQLKGMAQVGEIKVSGIKDSGSMNFQATPNFEKQEAKPMNDTTIEELKKINGVKAVFPSINLMGDIAYGDKKAQFMGESGSTIEYVTDSVKSKVKYGKFVSSDSANEVVLPYEIIKTLGFLKADDALGKEIVISNFMNLAALQGQASAGSFAAKEYKLKVVGIYDEKAQFSYSGYLPNLTGQKIIKELKAEEMMKKNPNIYDQLTVEPRDIKNVSEIKKVIEDKGYGVQTLEDAIKSMGKVFTVIQAILGVVGSIALIVASLGILNTMLMAILERTREIGIMKAVGARVKDIQRIFLAEALLIGLFGGLLGLGLGYLGTSSLQSILNFYANRSGAEDSFFKLYIPLYLSVGVVTFSAIVATIAGYLPARRASRMDPVRALKYE</sequence>
<comment type="subcellular location">
    <subcellularLocation>
        <location evidence="1">Cell inner membrane</location>
        <topology evidence="1">Multi-pass membrane protein</topology>
    </subcellularLocation>
</comment>
<dbReference type="PANTHER" id="PTHR24220:SF86">
    <property type="entry name" value="ABC TRANSPORTER ABCH.1"/>
    <property type="match status" value="1"/>
</dbReference>
<comment type="similarity">
    <text evidence="10">Belongs to the ABC transporter superfamily. Macrolide exporter (TC 3.A.1.122) family.</text>
</comment>
<evidence type="ECO:0000259" key="12">
    <source>
        <dbReference type="PROSITE" id="PS50893"/>
    </source>
</evidence>
<evidence type="ECO:0000256" key="2">
    <source>
        <dbReference type="ARBA" id="ARBA00022448"/>
    </source>
</evidence>
<feature type="transmembrane region" description="Helical" evidence="11">
    <location>
        <begin position="539"/>
        <end position="565"/>
    </location>
</feature>
<evidence type="ECO:0000256" key="9">
    <source>
        <dbReference type="ARBA" id="ARBA00023136"/>
    </source>
</evidence>
<evidence type="ECO:0000256" key="8">
    <source>
        <dbReference type="ARBA" id="ARBA00022989"/>
    </source>
</evidence>
<evidence type="ECO:0000256" key="1">
    <source>
        <dbReference type="ARBA" id="ARBA00004429"/>
    </source>
</evidence>
<reference evidence="13 14" key="1">
    <citation type="journal article" date="2015" name="Nature">
        <title>rRNA introns, odd ribosomes, and small enigmatic genomes across a large radiation of phyla.</title>
        <authorList>
            <person name="Brown C.T."/>
            <person name="Hug L.A."/>
            <person name="Thomas B.C."/>
            <person name="Sharon I."/>
            <person name="Castelle C.J."/>
            <person name="Singh A."/>
            <person name="Wilkins M.J."/>
            <person name="Williams K.H."/>
            <person name="Banfield J.F."/>
        </authorList>
    </citation>
    <scope>NUCLEOTIDE SEQUENCE [LARGE SCALE GENOMIC DNA]</scope>
</reference>
<dbReference type="InterPro" id="IPR025857">
    <property type="entry name" value="MacB_PCD"/>
</dbReference>
<dbReference type="FunFam" id="3.40.50.300:FF:000032">
    <property type="entry name" value="Export ABC transporter ATP-binding protein"/>
    <property type="match status" value="1"/>
</dbReference>
<evidence type="ECO:0000313" key="14">
    <source>
        <dbReference type="Proteomes" id="UP000034207"/>
    </source>
</evidence>
<gene>
    <name evidence="13" type="ORF">UT18_C0001G0030</name>
</gene>
<dbReference type="PANTHER" id="PTHR24220">
    <property type="entry name" value="IMPORT ATP-BINDING PROTEIN"/>
    <property type="match status" value="1"/>
</dbReference>
<dbReference type="InterPro" id="IPR027417">
    <property type="entry name" value="P-loop_NTPase"/>
</dbReference>
<keyword evidence="4" id="KW-0997">Cell inner membrane</keyword>
<keyword evidence="8 11" id="KW-1133">Transmembrane helix</keyword>
<dbReference type="GO" id="GO:0005524">
    <property type="term" value="F:ATP binding"/>
    <property type="evidence" value="ECO:0007669"/>
    <property type="project" value="UniProtKB-KW"/>
</dbReference>
<dbReference type="Pfam" id="PF12704">
    <property type="entry name" value="MacB_PCD"/>
    <property type="match status" value="1"/>
</dbReference>
<keyword evidence="7 13" id="KW-0067">ATP-binding</keyword>
<dbReference type="Pfam" id="PF00005">
    <property type="entry name" value="ABC_tran"/>
    <property type="match status" value="1"/>
</dbReference>
<dbReference type="GO" id="GO:0022857">
    <property type="term" value="F:transmembrane transporter activity"/>
    <property type="evidence" value="ECO:0007669"/>
    <property type="project" value="UniProtKB-ARBA"/>
</dbReference>
<keyword evidence="6" id="KW-0547">Nucleotide-binding</keyword>
<accession>A0A0G0LU15</accession>
<dbReference type="SMART" id="SM00382">
    <property type="entry name" value="AAA"/>
    <property type="match status" value="1"/>
</dbReference>
<dbReference type="STRING" id="1618345.UT18_C0001G0030"/>
<evidence type="ECO:0000313" key="13">
    <source>
        <dbReference type="EMBL" id="KKQ95443.1"/>
    </source>
</evidence>
<feature type="domain" description="ABC transporter" evidence="12">
    <location>
        <begin position="2"/>
        <end position="240"/>
    </location>
</feature>
<dbReference type="AlphaFoldDB" id="A0A0G0LU15"/>
<dbReference type="GO" id="GO:0005886">
    <property type="term" value="C:plasma membrane"/>
    <property type="evidence" value="ECO:0007669"/>
    <property type="project" value="UniProtKB-SubCell"/>
</dbReference>
<name>A0A0G0LU15_UNCC2</name>
<feature type="transmembrane region" description="Helical" evidence="11">
    <location>
        <begin position="638"/>
        <end position="660"/>
    </location>
</feature>
<dbReference type="InterPro" id="IPR017911">
    <property type="entry name" value="MacB-like_ATP-bd"/>
</dbReference>
<proteinExistence type="inferred from homology"/>
<evidence type="ECO:0000256" key="3">
    <source>
        <dbReference type="ARBA" id="ARBA00022475"/>
    </source>
</evidence>
<keyword evidence="3" id="KW-1003">Cell membrane</keyword>
<feature type="transmembrane region" description="Helical" evidence="11">
    <location>
        <begin position="263"/>
        <end position="285"/>
    </location>
</feature>
<keyword evidence="5 11" id="KW-0812">Transmembrane</keyword>
<evidence type="ECO:0000256" key="11">
    <source>
        <dbReference type="SAM" id="Phobius"/>
    </source>
</evidence>
<dbReference type="InterPro" id="IPR017871">
    <property type="entry name" value="ABC_transporter-like_CS"/>
</dbReference>
<dbReference type="InterPro" id="IPR015854">
    <property type="entry name" value="ABC_transpr_LolD-like"/>
</dbReference>
<evidence type="ECO:0000256" key="6">
    <source>
        <dbReference type="ARBA" id="ARBA00022741"/>
    </source>
</evidence>
<dbReference type="InterPro" id="IPR003439">
    <property type="entry name" value="ABC_transporter-like_ATP-bd"/>
</dbReference>
<protein>
    <submittedName>
        <fullName evidence="13">Macrolide export ATP-binding/permease protein MacB</fullName>
    </submittedName>
</protein>